<evidence type="ECO:0000313" key="1">
    <source>
        <dbReference type="EMBL" id="KAL2042105.1"/>
    </source>
</evidence>
<dbReference type="EMBL" id="JBEFKJ010000015">
    <property type="protein sequence ID" value="KAL2042105.1"/>
    <property type="molecule type" value="Genomic_DNA"/>
</dbReference>
<protein>
    <submittedName>
        <fullName evidence="1">Uncharacterized protein</fullName>
    </submittedName>
</protein>
<keyword evidence="2" id="KW-1185">Reference proteome</keyword>
<gene>
    <name evidence="1" type="ORF">N7G274_005293</name>
</gene>
<name>A0ABR4AAG9_9LECA</name>
<comment type="caution">
    <text evidence="1">The sequence shown here is derived from an EMBL/GenBank/DDBJ whole genome shotgun (WGS) entry which is preliminary data.</text>
</comment>
<accession>A0ABR4AAG9</accession>
<evidence type="ECO:0000313" key="2">
    <source>
        <dbReference type="Proteomes" id="UP001590950"/>
    </source>
</evidence>
<organism evidence="1 2">
    <name type="scientific">Stereocaulon virgatum</name>
    <dbReference type="NCBI Taxonomy" id="373712"/>
    <lineage>
        <taxon>Eukaryota</taxon>
        <taxon>Fungi</taxon>
        <taxon>Dikarya</taxon>
        <taxon>Ascomycota</taxon>
        <taxon>Pezizomycotina</taxon>
        <taxon>Lecanoromycetes</taxon>
        <taxon>OSLEUM clade</taxon>
        <taxon>Lecanoromycetidae</taxon>
        <taxon>Lecanorales</taxon>
        <taxon>Lecanorineae</taxon>
        <taxon>Stereocaulaceae</taxon>
        <taxon>Stereocaulon</taxon>
    </lineage>
</organism>
<reference evidence="1 2" key="1">
    <citation type="submission" date="2024-09" db="EMBL/GenBank/DDBJ databases">
        <title>Rethinking Asexuality: The Enigmatic Case of Functional Sexual Genes in Lepraria (Stereocaulaceae).</title>
        <authorList>
            <person name="Doellman M."/>
            <person name="Sun Y."/>
            <person name="Barcenas-Pena A."/>
            <person name="Lumbsch H.T."/>
            <person name="Grewe F."/>
        </authorList>
    </citation>
    <scope>NUCLEOTIDE SEQUENCE [LARGE SCALE GENOMIC DNA]</scope>
    <source>
        <strain evidence="1 2">Mercado 3170</strain>
    </source>
</reference>
<dbReference type="Proteomes" id="UP001590950">
    <property type="component" value="Unassembled WGS sequence"/>
</dbReference>
<sequence length="100" mass="10916">MAPVLPSTDWVYQQVATSFSATTLLVTRKIQVLNSYTRTVCCAERFAPSANDISSQRICSKGAGTVDTGLREGLATGNNLPAGYKPIHGRRFQLRLVKRS</sequence>
<proteinExistence type="predicted"/>